<evidence type="ECO:0000313" key="2">
    <source>
        <dbReference type="Proteomes" id="UP000242755"/>
    </source>
</evidence>
<evidence type="ECO:0000313" key="1">
    <source>
        <dbReference type="EMBL" id="PKY70957.1"/>
    </source>
</evidence>
<dbReference type="InterPro" id="IPR032582">
    <property type="entry name" value="DUF4916"/>
</dbReference>
<dbReference type="RefSeq" id="WP_070516921.1">
    <property type="nucleotide sequence ID" value="NZ_PKGO01000002.1"/>
</dbReference>
<dbReference type="SUPFAM" id="SSF55811">
    <property type="entry name" value="Nudix"/>
    <property type="match status" value="1"/>
</dbReference>
<comment type="caution">
    <text evidence="1">The sequence shown here is derived from an EMBL/GenBank/DDBJ whole genome shotgun (WGS) entry which is preliminary data.</text>
</comment>
<protein>
    <submittedName>
        <fullName evidence="1">DUF4916 domain-containing protein</fullName>
    </submittedName>
</protein>
<dbReference type="AlphaFoldDB" id="A0A2I1IIK0"/>
<dbReference type="InterPro" id="IPR015797">
    <property type="entry name" value="NUDIX_hydrolase-like_dom_sf"/>
</dbReference>
<proteinExistence type="predicted"/>
<reference evidence="1 2" key="1">
    <citation type="submission" date="2017-12" db="EMBL/GenBank/DDBJ databases">
        <title>Phylogenetic diversity of female urinary microbiome.</title>
        <authorList>
            <person name="Thomas-White K."/>
            <person name="Wolfe A.J."/>
        </authorList>
    </citation>
    <scope>NUCLEOTIDE SEQUENCE [LARGE SCALE GENOMIC DNA]</scope>
    <source>
        <strain evidence="1 2">UMB0426</strain>
    </source>
</reference>
<dbReference type="Gene3D" id="3.90.79.10">
    <property type="entry name" value="Nucleoside Triphosphate Pyrophosphohydrolase"/>
    <property type="match status" value="1"/>
</dbReference>
<organism evidence="1 2">
    <name type="scientific">Brevibacterium ravenspurgense</name>
    <dbReference type="NCBI Taxonomy" id="479117"/>
    <lineage>
        <taxon>Bacteria</taxon>
        <taxon>Bacillati</taxon>
        <taxon>Actinomycetota</taxon>
        <taxon>Actinomycetes</taxon>
        <taxon>Micrococcales</taxon>
        <taxon>Brevibacteriaceae</taxon>
        <taxon>Brevibacterium</taxon>
    </lineage>
</organism>
<dbReference type="EMBL" id="PKGO01000002">
    <property type="protein sequence ID" value="PKY70957.1"/>
    <property type="molecule type" value="Genomic_DNA"/>
</dbReference>
<sequence length="178" mass="19888">MTRTALDYDDNWFSADELAYLRRRLPITYVHAVPLLLGQAGEVERIGLLMRQSEGRLGRELVGGRVKYHEPLRAALQRHLESDLGPLALPRLPESLTPFHVAEYFPTEGESRYYDPRQHAIALCYTVPVTGECQPSQDALSVDWYTPAQALADTVAEDMAHGQHSIVKLALAHCGVLP</sequence>
<gene>
    <name evidence="1" type="ORF">CYJ40_02560</name>
</gene>
<accession>A0A2I1IIK0</accession>
<dbReference type="Pfam" id="PF16262">
    <property type="entry name" value="DUF4916"/>
    <property type="match status" value="1"/>
</dbReference>
<name>A0A2I1IIK0_9MICO</name>
<dbReference type="STRING" id="1176165.GCA_001584405_00202"/>
<dbReference type="Proteomes" id="UP000242755">
    <property type="component" value="Unassembled WGS sequence"/>
</dbReference>